<sequence>MLSGNNQHNGAPFNTRAVFLDAQLSRKSPALPPSRAAASNIKNLTAFHPRRPRLEGRVRSVSRQPTSHLPGLEHVGR</sequence>
<reference evidence="2 3" key="1">
    <citation type="submission" date="2019-05" db="EMBL/GenBank/DDBJ databases">
        <title>Another draft genome of Portunus trituberculatus and its Hox gene families provides insights of decapod evolution.</title>
        <authorList>
            <person name="Jeong J.-H."/>
            <person name="Song I."/>
            <person name="Kim S."/>
            <person name="Choi T."/>
            <person name="Kim D."/>
            <person name="Ryu S."/>
            <person name="Kim W."/>
        </authorList>
    </citation>
    <scope>NUCLEOTIDE SEQUENCE [LARGE SCALE GENOMIC DNA]</scope>
    <source>
        <tissue evidence="2">Muscle</tissue>
    </source>
</reference>
<feature type="region of interest" description="Disordered" evidence="1">
    <location>
        <begin position="47"/>
        <end position="77"/>
    </location>
</feature>
<dbReference type="AlphaFoldDB" id="A0A5B7FKL0"/>
<gene>
    <name evidence="2" type="ORF">E2C01_039399</name>
</gene>
<protein>
    <submittedName>
        <fullName evidence="2">Uncharacterized protein</fullName>
    </submittedName>
</protein>
<evidence type="ECO:0000313" key="2">
    <source>
        <dbReference type="EMBL" id="MPC45693.1"/>
    </source>
</evidence>
<comment type="caution">
    <text evidence="2">The sequence shown here is derived from an EMBL/GenBank/DDBJ whole genome shotgun (WGS) entry which is preliminary data.</text>
</comment>
<evidence type="ECO:0000313" key="3">
    <source>
        <dbReference type="Proteomes" id="UP000324222"/>
    </source>
</evidence>
<proteinExistence type="predicted"/>
<dbReference type="EMBL" id="VSRR010006849">
    <property type="protein sequence ID" value="MPC45693.1"/>
    <property type="molecule type" value="Genomic_DNA"/>
</dbReference>
<organism evidence="2 3">
    <name type="scientific">Portunus trituberculatus</name>
    <name type="common">Swimming crab</name>
    <name type="synonym">Neptunus trituberculatus</name>
    <dbReference type="NCBI Taxonomy" id="210409"/>
    <lineage>
        <taxon>Eukaryota</taxon>
        <taxon>Metazoa</taxon>
        <taxon>Ecdysozoa</taxon>
        <taxon>Arthropoda</taxon>
        <taxon>Crustacea</taxon>
        <taxon>Multicrustacea</taxon>
        <taxon>Malacostraca</taxon>
        <taxon>Eumalacostraca</taxon>
        <taxon>Eucarida</taxon>
        <taxon>Decapoda</taxon>
        <taxon>Pleocyemata</taxon>
        <taxon>Brachyura</taxon>
        <taxon>Eubrachyura</taxon>
        <taxon>Portunoidea</taxon>
        <taxon>Portunidae</taxon>
        <taxon>Portuninae</taxon>
        <taxon>Portunus</taxon>
    </lineage>
</organism>
<keyword evidence="3" id="KW-1185">Reference proteome</keyword>
<name>A0A5B7FKL0_PORTR</name>
<dbReference type="Proteomes" id="UP000324222">
    <property type="component" value="Unassembled WGS sequence"/>
</dbReference>
<evidence type="ECO:0000256" key="1">
    <source>
        <dbReference type="SAM" id="MobiDB-lite"/>
    </source>
</evidence>
<accession>A0A5B7FKL0</accession>